<dbReference type="PANTHER" id="PTHR24356:SF416">
    <property type="entry name" value="PROTEIN KINASE DOMAIN-CONTAINING PROTEIN"/>
    <property type="match status" value="1"/>
</dbReference>
<dbReference type="GO" id="GO:0005524">
    <property type="term" value="F:ATP binding"/>
    <property type="evidence" value="ECO:0007669"/>
    <property type="project" value="UniProtKB-KW"/>
</dbReference>
<sequence>MPVSSFSRYRHRLKPDIPQSVKTCVYDDHSNDRTGAVVFPLFTKDLYLSVFPAPLNATDRRIDDDKEADPGQFMKILCPLGSGRLGKSYTAHRVDMTPYSSTTVPKKDIKHMVVLTKMDAKRVDYMDMVRAVEPFTLARPDISLFLSKVLLTFRSTLPYKVEYYYIVSEYLHQAVSLCHRLQQLGRMTEDHAKFYIVELIEAVASVHKYGKIIRRLCLCNLVIDNTGHLKLLPYCLCEQNLDCGQSCNMLVKNCGDQFYASPEVVFGVDVQFSADWWSVGVILYQLMTGELPFTGRTLGDLGKSITECPMIPPDYVSGEAAAFLRHMLHKDPRRRLGFSDSPTAGDQGTMNVKDHPFFQRVLWRSVRGMMETPPYIPRKDIPSALDVFREKVKSLPVKGNRLEKP</sequence>
<evidence type="ECO:0000259" key="9">
    <source>
        <dbReference type="PROSITE" id="PS50011"/>
    </source>
</evidence>
<proteinExistence type="predicted"/>
<keyword evidence="4" id="KW-0547">Nucleotide-binding</keyword>
<keyword evidence="3" id="KW-0808">Transferase</keyword>
<dbReference type="EMBL" id="CAJHNH020000114">
    <property type="protein sequence ID" value="CAG5115415.1"/>
    <property type="molecule type" value="Genomic_DNA"/>
</dbReference>
<evidence type="ECO:0000256" key="2">
    <source>
        <dbReference type="ARBA" id="ARBA00022527"/>
    </source>
</evidence>
<evidence type="ECO:0000256" key="6">
    <source>
        <dbReference type="ARBA" id="ARBA00022840"/>
    </source>
</evidence>
<keyword evidence="6" id="KW-0067">ATP-binding</keyword>
<dbReference type="GO" id="GO:0035556">
    <property type="term" value="P:intracellular signal transduction"/>
    <property type="evidence" value="ECO:0007669"/>
    <property type="project" value="TreeGrafter"/>
</dbReference>
<dbReference type="SMART" id="SM00220">
    <property type="entry name" value="S_TKc"/>
    <property type="match status" value="1"/>
</dbReference>
<dbReference type="Gene3D" id="3.30.200.20">
    <property type="entry name" value="Phosphorylase Kinase, domain 1"/>
    <property type="match status" value="1"/>
</dbReference>
<evidence type="ECO:0000256" key="7">
    <source>
        <dbReference type="ARBA" id="ARBA00047899"/>
    </source>
</evidence>
<feature type="domain" description="Protein kinase" evidence="9">
    <location>
        <begin position="74"/>
        <end position="358"/>
    </location>
</feature>
<comment type="caution">
    <text evidence="10">The sequence shown here is derived from an EMBL/GenBank/DDBJ whole genome shotgun (WGS) entry which is preliminary data.</text>
</comment>
<keyword evidence="2" id="KW-0723">Serine/threonine-protein kinase</keyword>
<dbReference type="SUPFAM" id="SSF56112">
    <property type="entry name" value="Protein kinase-like (PK-like)"/>
    <property type="match status" value="1"/>
</dbReference>
<reference evidence="10" key="1">
    <citation type="submission" date="2021-04" db="EMBL/GenBank/DDBJ databases">
        <authorList>
            <consortium name="Molecular Ecology Group"/>
        </authorList>
    </citation>
    <scope>NUCLEOTIDE SEQUENCE</scope>
</reference>
<dbReference type="AlphaFoldDB" id="A0A8S3YIS6"/>
<dbReference type="GO" id="GO:0004674">
    <property type="term" value="F:protein serine/threonine kinase activity"/>
    <property type="evidence" value="ECO:0007669"/>
    <property type="project" value="UniProtKB-KW"/>
</dbReference>
<dbReference type="EC" id="2.7.11.1" evidence="1"/>
<dbReference type="InterPro" id="IPR050236">
    <property type="entry name" value="Ser_Thr_kinase_AGC"/>
</dbReference>
<evidence type="ECO:0000313" key="10">
    <source>
        <dbReference type="EMBL" id="CAG5115415.1"/>
    </source>
</evidence>
<keyword evidence="11" id="KW-1185">Reference proteome</keyword>
<dbReference type="Gene3D" id="1.10.510.10">
    <property type="entry name" value="Transferase(Phosphotransferase) domain 1"/>
    <property type="match status" value="1"/>
</dbReference>
<dbReference type="PROSITE" id="PS50011">
    <property type="entry name" value="PROTEIN_KINASE_DOM"/>
    <property type="match status" value="1"/>
</dbReference>
<dbReference type="Proteomes" id="UP000678393">
    <property type="component" value="Unassembled WGS sequence"/>
</dbReference>
<comment type="catalytic activity">
    <reaction evidence="7">
        <text>L-threonyl-[protein] + ATP = O-phospho-L-threonyl-[protein] + ADP + H(+)</text>
        <dbReference type="Rhea" id="RHEA:46608"/>
        <dbReference type="Rhea" id="RHEA-COMP:11060"/>
        <dbReference type="Rhea" id="RHEA-COMP:11605"/>
        <dbReference type="ChEBI" id="CHEBI:15378"/>
        <dbReference type="ChEBI" id="CHEBI:30013"/>
        <dbReference type="ChEBI" id="CHEBI:30616"/>
        <dbReference type="ChEBI" id="CHEBI:61977"/>
        <dbReference type="ChEBI" id="CHEBI:456216"/>
        <dbReference type="EC" id="2.7.11.1"/>
    </reaction>
</comment>
<protein>
    <recommendedName>
        <fullName evidence="1">non-specific serine/threonine protein kinase</fullName>
        <ecNumber evidence="1">2.7.11.1</ecNumber>
    </recommendedName>
</protein>
<dbReference type="InterPro" id="IPR000719">
    <property type="entry name" value="Prot_kinase_dom"/>
</dbReference>
<accession>A0A8S3YIS6</accession>
<comment type="catalytic activity">
    <reaction evidence="8">
        <text>L-seryl-[protein] + ATP = O-phospho-L-seryl-[protein] + ADP + H(+)</text>
        <dbReference type="Rhea" id="RHEA:17989"/>
        <dbReference type="Rhea" id="RHEA-COMP:9863"/>
        <dbReference type="Rhea" id="RHEA-COMP:11604"/>
        <dbReference type="ChEBI" id="CHEBI:15378"/>
        <dbReference type="ChEBI" id="CHEBI:29999"/>
        <dbReference type="ChEBI" id="CHEBI:30616"/>
        <dbReference type="ChEBI" id="CHEBI:83421"/>
        <dbReference type="ChEBI" id="CHEBI:456216"/>
        <dbReference type="EC" id="2.7.11.1"/>
    </reaction>
</comment>
<evidence type="ECO:0000256" key="3">
    <source>
        <dbReference type="ARBA" id="ARBA00022679"/>
    </source>
</evidence>
<dbReference type="InterPro" id="IPR011009">
    <property type="entry name" value="Kinase-like_dom_sf"/>
</dbReference>
<evidence type="ECO:0000256" key="5">
    <source>
        <dbReference type="ARBA" id="ARBA00022777"/>
    </source>
</evidence>
<dbReference type="PANTHER" id="PTHR24356">
    <property type="entry name" value="SERINE/THREONINE-PROTEIN KINASE"/>
    <property type="match status" value="1"/>
</dbReference>
<evidence type="ECO:0000256" key="4">
    <source>
        <dbReference type="ARBA" id="ARBA00022741"/>
    </source>
</evidence>
<dbReference type="Pfam" id="PF00069">
    <property type="entry name" value="Pkinase"/>
    <property type="match status" value="1"/>
</dbReference>
<dbReference type="OrthoDB" id="6107696at2759"/>
<evidence type="ECO:0000313" key="11">
    <source>
        <dbReference type="Proteomes" id="UP000678393"/>
    </source>
</evidence>
<keyword evidence="5" id="KW-0418">Kinase</keyword>
<organism evidence="10 11">
    <name type="scientific">Candidula unifasciata</name>
    <dbReference type="NCBI Taxonomy" id="100452"/>
    <lineage>
        <taxon>Eukaryota</taxon>
        <taxon>Metazoa</taxon>
        <taxon>Spiralia</taxon>
        <taxon>Lophotrochozoa</taxon>
        <taxon>Mollusca</taxon>
        <taxon>Gastropoda</taxon>
        <taxon>Heterobranchia</taxon>
        <taxon>Euthyneura</taxon>
        <taxon>Panpulmonata</taxon>
        <taxon>Eupulmonata</taxon>
        <taxon>Stylommatophora</taxon>
        <taxon>Helicina</taxon>
        <taxon>Helicoidea</taxon>
        <taxon>Geomitridae</taxon>
        <taxon>Candidula</taxon>
    </lineage>
</organism>
<evidence type="ECO:0000256" key="1">
    <source>
        <dbReference type="ARBA" id="ARBA00012513"/>
    </source>
</evidence>
<name>A0A8S3YIS6_9EUPU</name>
<gene>
    <name evidence="10" type="ORF">CUNI_LOCUS973</name>
</gene>
<evidence type="ECO:0000256" key="8">
    <source>
        <dbReference type="ARBA" id="ARBA00048679"/>
    </source>
</evidence>